<reference evidence="1" key="1">
    <citation type="submission" date="2021-06" db="EMBL/GenBank/DDBJ databases">
        <title>Comparative genomics, transcriptomics and evolutionary studies reveal genomic signatures of adaptation to plant cell wall in hemibiotrophic fungi.</title>
        <authorList>
            <consortium name="DOE Joint Genome Institute"/>
            <person name="Baroncelli R."/>
            <person name="Diaz J.F."/>
            <person name="Benocci T."/>
            <person name="Peng M."/>
            <person name="Battaglia E."/>
            <person name="Haridas S."/>
            <person name="Andreopoulos W."/>
            <person name="Labutti K."/>
            <person name="Pangilinan J."/>
            <person name="Floch G.L."/>
            <person name="Makela M.R."/>
            <person name="Henrissat B."/>
            <person name="Grigoriev I.V."/>
            <person name="Crouch J.A."/>
            <person name="De Vries R.P."/>
            <person name="Sukno S.A."/>
            <person name="Thon M.R."/>
        </authorList>
    </citation>
    <scope>NUCLEOTIDE SEQUENCE</scope>
    <source>
        <strain evidence="1">CBS 125086</strain>
    </source>
</reference>
<accession>A0AAD8V2Y6</accession>
<organism evidence="1 2">
    <name type="scientific">Colletotrichum navitas</name>
    <dbReference type="NCBI Taxonomy" id="681940"/>
    <lineage>
        <taxon>Eukaryota</taxon>
        <taxon>Fungi</taxon>
        <taxon>Dikarya</taxon>
        <taxon>Ascomycota</taxon>
        <taxon>Pezizomycotina</taxon>
        <taxon>Sordariomycetes</taxon>
        <taxon>Hypocreomycetidae</taxon>
        <taxon>Glomerellales</taxon>
        <taxon>Glomerellaceae</taxon>
        <taxon>Colletotrichum</taxon>
        <taxon>Colletotrichum graminicola species complex</taxon>
    </lineage>
</organism>
<comment type="caution">
    <text evidence="1">The sequence shown here is derived from an EMBL/GenBank/DDBJ whole genome shotgun (WGS) entry which is preliminary data.</text>
</comment>
<keyword evidence="2" id="KW-1185">Reference proteome</keyword>
<dbReference type="Proteomes" id="UP001230504">
    <property type="component" value="Unassembled WGS sequence"/>
</dbReference>
<dbReference type="GeneID" id="85444472"/>
<dbReference type="EMBL" id="JAHLJV010000058">
    <property type="protein sequence ID" value="KAK1580178.1"/>
    <property type="molecule type" value="Genomic_DNA"/>
</dbReference>
<protein>
    <submittedName>
        <fullName evidence="1">Uncharacterized protein</fullName>
    </submittedName>
</protein>
<sequence>MLHARYGNVPRGFSYTRLFVLVAPDILTSYQILVTKNDFYDANKLSCAKLNADAVSNRSICCRTPAAAISISSQLLLPVSGKMKQLEVRSQKHGWRKEEQTEMACYIPGGVWHLRNPANRSRLKPCPASRICSTTLAVLVGLEATNCVSETESVKKVVPVVGGVVELGRRDMG</sequence>
<dbReference type="AlphaFoldDB" id="A0AAD8V2Y6"/>
<proteinExistence type="predicted"/>
<evidence type="ECO:0000313" key="1">
    <source>
        <dbReference type="EMBL" id="KAK1580178.1"/>
    </source>
</evidence>
<gene>
    <name evidence="1" type="ORF">LY79DRAFT_582078</name>
</gene>
<dbReference type="RefSeq" id="XP_060411237.1">
    <property type="nucleotide sequence ID" value="XM_060560232.1"/>
</dbReference>
<evidence type="ECO:0000313" key="2">
    <source>
        <dbReference type="Proteomes" id="UP001230504"/>
    </source>
</evidence>
<name>A0AAD8V2Y6_9PEZI</name>